<reference evidence="2 3" key="1">
    <citation type="submission" date="2010-03" db="EMBL/GenBank/DDBJ databases">
        <title>The genome sequence of Ruminococcus torques L2-14.</title>
        <authorList>
            <consortium name="metaHIT consortium -- http://www.metahit.eu/"/>
            <person name="Pajon A."/>
            <person name="Turner K."/>
            <person name="Parkhill J."/>
            <person name="Duncan S."/>
            <person name="Flint H."/>
        </authorList>
    </citation>
    <scope>NUCLEOTIDE SEQUENCE [LARGE SCALE GENOMIC DNA]</scope>
    <source>
        <strain evidence="2 3">L2-14</strain>
    </source>
</reference>
<keyword evidence="1" id="KW-1133">Transmembrane helix</keyword>
<evidence type="ECO:0000313" key="2">
    <source>
        <dbReference type="EMBL" id="CBL26548.1"/>
    </source>
</evidence>
<reference evidence="2 3" key="2">
    <citation type="submission" date="2010-03" db="EMBL/GenBank/DDBJ databases">
        <authorList>
            <person name="Pajon A."/>
        </authorList>
    </citation>
    <scope>NUCLEOTIDE SEQUENCE [LARGE SCALE GENOMIC DNA]</scope>
    <source>
        <strain evidence="2 3">L2-14</strain>
    </source>
</reference>
<organism evidence="2 3">
    <name type="scientific">[Ruminococcus] torques L2-14</name>
    <dbReference type="NCBI Taxonomy" id="657313"/>
    <lineage>
        <taxon>Bacteria</taxon>
        <taxon>Bacillati</taxon>
        <taxon>Bacillota</taxon>
        <taxon>Clostridia</taxon>
        <taxon>Lachnospirales</taxon>
        <taxon>Lachnospiraceae</taxon>
        <taxon>Mediterraneibacter</taxon>
    </lineage>
</organism>
<dbReference type="HOGENOM" id="CLU_2425116_0_0_9"/>
<sequence>MIKREREEEGDRQRFTVSRLLILYLSSGFVLFGTKTSPLDSVVMWGILLLRTHVRQERSEYTLQNLLGKDRHEPLTVSVLTFLLQIVKGMR</sequence>
<name>D4M5N6_9FIRM</name>
<keyword evidence="1" id="KW-0472">Membrane</keyword>
<dbReference type="KEGG" id="rto:RTO_20120"/>
<accession>D4M5N6</accession>
<gene>
    <name evidence="2" type="ORF">RTO_20120</name>
</gene>
<keyword evidence="1" id="KW-0812">Transmembrane</keyword>
<dbReference type="Proteomes" id="UP000008956">
    <property type="component" value="Chromosome"/>
</dbReference>
<dbReference type="EMBL" id="FP929055">
    <property type="protein sequence ID" value="CBL26548.1"/>
    <property type="molecule type" value="Genomic_DNA"/>
</dbReference>
<proteinExistence type="predicted"/>
<protein>
    <submittedName>
        <fullName evidence="2">Uncharacterized protein</fullName>
    </submittedName>
</protein>
<evidence type="ECO:0000313" key="3">
    <source>
        <dbReference type="Proteomes" id="UP000008956"/>
    </source>
</evidence>
<evidence type="ECO:0000256" key="1">
    <source>
        <dbReference type="SAM" id="Phobius"/>
    </source>
</evidence>
<feature type="transmembrane region" description="Helical" evidence="1">
    <location>
        <begin position="21"/>
        <end position="48"/>
    </location>
</feature>
<dbReference type="AlphaFoldDB" id="D4M5N6"/>